<reference evidence="6 7" key="1">
    <citation type="journal article" date="2012" name="New Phytol.">
        <title>Insight into trade-off between wood decay and parasitism from the genome of a fungal forest pathogen.</title>
        <authorList>
            <person name="Olson A."/>
            <person name="Aerts A."/>
            <person name="Asiegbu F."/>
            <person name="Belbahri L."/>
            <person name="Bouzid O."/>
            <person name="Broberg A."/>
            <person name="Canback B."/>
            <person name="Coutinho P.M."/>
            <person name="Cullen D."/>
            <person name="Dalman K."/>
            <person name="Deflorio G."/>
            <person name="van Diepen L.T."/>
            <person name="Dunand C."/>
            <person name="Duplessis S."/>
            <person name="Durling M."/>
            <person name="Gonthier P."/>
            <person name="Grimwood J."/>
            <person name="Fossdal C.G."/>
            <person name="Hansson D."/>
            <person name="Henrissat B."/>
            <person name="Hietala A."/>
            <person name="Himmelstrand K."/>
            <person name="Hoffmeister D."/>
            <person name="Hogberg N."/>
            <person name="James T.Y."/>
            <person name="Karlsson M."/>
            <person name="Kohler A."/>
            <person name="Kues U."/>
            <person name="Lee Y.H."/>
            <person name="Lin Y.C."/>
            <person name="Lind M."/>
            <person name="Lindquist E."/>
            <person name="Lombard V."/>
            <person name="Lucas S."/>
            <person name="Lunden K."/>
            <person name="Morin E."/>
            <person name="Murat C."/>
            <person name="Park J."/>
            <person name="Raffaello T."/>
            <person name="Rouze P."/>
            <person name="Salamov A."/>
            <person name="Schmutz J."/>
            <person name="Solheim H."/>
            <person name="Stahlberg J."/>
            <person name="Velez H."/>
            <person name="de Vries R.P."/>
            <person name="Wiebenga A."/>
            <person name="Woodward S."/>
            <person name="Yakovlev I."/>
            <person name="Garbelotto M."/>
            <person name="Martin F."/>
            <person name="Grigoriev I.V."/>
            <person name="Stenlid J."/>
        </authorList>
    </citation>
    <scope>NUCLEOTIDE SEQUENCE [LARGE SCALE GENOMIC DNA]</scope>
    <source>
        <strain evidence="6 7">TC 32-1</strain>
    </source>
</reference>
<feature type="domain" description="Xylanolytic transcriptional activator regulatory" evidence="5">
    <location>
        <begin position="374"/>
        <end position="447"/>
    </location>
</feature>
<feature type="region of interest" description="Disordered" evidence="3">
    <location>
        <begin position="1"/>
        <end position="44"/>
    </location>
</feature>
<evidence type="ECO:0000256" key="2">
    <source>
        <dbReference type="ARBA" id="ARBA00023242"/>
    </source>
</evidence>
<dbReference type="RefSeq" id="XP_009551225.1">
    <property type="nucleotide sequence ID" value="XM_009552930.1"/>
</dbReference>
<dbReference type="InParanoid" id="W4JS78"/>
<dbReference type="GO" id="GO:0003677">
    <property type="term" value="F:DNA binding"/>
    <property type="evidence" value="ECO:0007669"/>
    <property type="project" value="InterPro"/>
</dbReference>
<dbReference type="AlphaFoldDB" id="W4JS78"/>
<dbReference type="SMART" id="SM00066">
    <property type="entry name" value="GAL4"/>
    <property type="match status" value="1"/>
</dbReference>
<accession>W4JS78</accession>
<dbReference type="Gene3D" id="4.10.240.10">
    <property type="entry name" value="Zn(2)-C6 fungal-type DNA-binding domain"/>
    <property type="match status" value="1"/>
</dbReference>
<dbReference type="Proteomes" id="UP000030671">
    <property type="component" value="Unassembled WGS sequence"/>
</dbReference>
<gene>
    <name evidence="6" type="ORF">HETIRDRAFT_480377</name>
</gene>
<dbReference type="InterPro" id="IPR001138">
    <property type="entry name" value="Zn2Cys6_DnaBD"/>
</dbReference>
<dbReference type="InterPro" id="IPR036864">
    <property type="entry name" value="Zn2-C6_fun-type_DNA-bd_sf"/>
</dbReference>
<dbReference type="InterPro" id="IPR050987">
    <property type="entry name" value="AtrR-like"/>
</dbReference>
<protein>
    <recommendedName>
        <fullName evidence="8">Transcription factor domain-containing protein</fullName>
    </recommendedName>
</protein>
<dbReference type="GO" id="GO:0008270">
    <property type="term" value="F:zinc ion binding"/>
    <property type="evidence" value="ECO:0007669"/>
    <property type="project" value="InterPro"/>
</dbReference>
<evidence type="ECO:0008006" key="8">
    <source>
        <dbReference type="Google" id="ProtNLM"/>
    </source>
</evidence>
<dbReference type="EMBL" id="KI925464">
    <property type="protein sequence ID" value="ETW76299.1"/>
    <property type="molecule type" value="Genomic_DNA"/>
</dbReference>
<dbReference type="SUPFAM" id="SSF57701">
    <property type="entry name" value="Zn2/Cys6 DNA-binding domain"/>
    <property type="match status" value="1"/>
</dbReference>
<dbReference type="GO" id="GO:0000981">
    <property type="term" value="F:DNA-binding transcription factor activity, RNA polymerase II-specific"/>
    <property type="evidence" value="ECO:0007669"/>
    <property type="project" value="InterPro"/>
</dbReference>
<dbReference type="OrthoDB" id="4456959at2759"/>
<feature type="compositionally biased region" description="Basic and acidic residues" evidence="3">
    <location>
        <begin position="28"/>
        <end position="44"/>
    </location>
</feature>
<feature type="domain" description="Zn(2)-C6 fungal-type" evidence="4">
    <location>
        <begin position="23"/>
        <end position="68"/>
    </location>
</feature>
<evidence type="ECO:0000313" key="6">
    <source>
        <dbReference type="EMBL" id="ETW76299.1"/>
    </source>
</evidence>
<proteinExistence type="predicted"/>
<evidence type="ECO:0000256" key="3">
    <source>
        <dbReference type="SAM" id="MobiDB-lite"/>
    </source>
</evidence>
<dbReference type="GO" id="GO:0006351">
    <property type="term" value="P:DNA-templated transcription"/>
    <property type="evidence" value="ECO:0007669"/>
    <property type="project" value="InterPro"/>
</dbReference>
<evidence type="ECO:0000256" key="1">
    <source>
        <dbReference type="ARBA" id="ARBA00022723"/>
    </source>
</evidence>
<dbReference type="Pfam" id="PF04082">
    <property type="entry name" value="Fungal_trans"/>
    <property type="match status" value="1"/>
</dbReference>
<keyword evidence="2" id="KW-0539">Nucleus</keyword>
<dbReference type="InterPro" id="IPR007219">
    <property type="entry name" value="XnlR_reg_dom"/>
</dbReference>
<keyword evidence="1" id="KW-0479">Metal-binding</keyword>
<dbReference type="PANTHER" id="PTHR46910">
    <property type="entry name" value="TRANSCRIPTION FACTOR PDR1"/>
    <property type="match status" value="1"/>
</dbReference>
<name>W4JS78_HETIT</name>
<dbReference type="SMART" id="SM00906">
    <property type="entry name" value="Fungal_trans"/>
    <property type="match status" value="1"/>
</dbReference>
<organism evidence="6 7">
    <name type="scientific">Heterobasidion irregulare (strain TC 32-1)</name>
    <dbReference type="NCBI Taxonomy" id="747525"/>
    <lineage>
        <taxon>Eukaryota</taxon>
        <taxon>Fungi</taxon>
        <taxon>Dikarya</taxon>
        <taxon>Basidiomycota</taxon>
        <taxon>Agaricomycotina</taxon>
        <taxon>Agaricomycetes</taxon>
        <taxon>Russulales</taxon>
        <taxon>Bondarzewiaceae</taxon>
        <taxon>Heterobasidion</taxon>
        <taxon>Heterobasidion annosum species complex</taxon>
    </lineage>
</organism>
<dbReference type="PANTHER" id="PTHR46910:SF38">
    <property type="entry name" value="ZN(2)-C6 FUNGAL-TYPE DOMAIN-CONTAINING PROTEIN"/>
    <property type="match status" value="1"/>
</dbReference>
<dbReference type="HOGENOM" id="CLU_006019_2_2_1"/>
<keyword evidence="7" id="KW-1185">Reference proteome</keyword>
<sequence>MSSAEDSSDPTQSVSRAVKKKRQQTQKACDRCRQKKGDGMDQSDHHCSNCTLFNTECTYLYVKKRRVAKAPKKEKPVLDAEGMQGYVDGLVARIQSMEGLLKKAFPDTDIDAALDVHTATTSRDSHKISLEMTTMPGATQVQPFSHSRSIDRLPFAGALVSIEDGDPEPSDDEYEYGMSPQILEKLEALSLYPLRNLWLGKSSDARLLQRAVDMKSNYSGEPHERDNLDPLSSTAKAFKQYPWEHIGDDDKHYPYHFPEDDLLHDLVNAYFDRINSFLPLLHRPTFERSIADAQHLTDTQFGKILLLVCAVGAKYLDDPRVVLERASDWYSAGYKWFSQVEMIQRSVVSIPSLCDLQIHAITVLYLYGSQSQAAWVTAGVGLHLAVDVGAHRKRAYKAEPSVRDELWKRAFWVLMFEDVALSSFLGRPCGILEEEYDLDFPTECDDEFWVHPEPSKAFKQPPGVPSSVITFTLALRLTQIHARTLRTIYQTNKSKSLYGFHGPHWEQRAVSEFDSDLNKWLESIPSHLQWDPTQNDAHAESSAYLRCVYYDAQIQLHRPFIRPKSTDSPLAGTSLAICTNAARSSIRVILAERQRTRRAVGPLLQASAFISGVVLAINVLGMKRANPAMDLIPELITAHTSVQILKEAEYRWHDAGRMRDVLAELINCADPDQGTPSLPCAGNPVPSQKVATISLESSTSASTRGKFLTRGFLNPRELRPLPNWNGLEPLHIPVVHPPAMSEMDPYNADNAHALHSGYSDLSSMFARDAPHGVAWDSHLSSTPTTEEQALALAPTTNAFHFVPPFLSDLALPESSVSGASQQSSAPAHIAADFTAPMASHSRLSFDELMQANDDMLATWNGVPASFGLDQWDAYFRHMHDPPGAQS</sequence>
<dbReference type="GeneID" id="20677909"/>
<evidence type="ECO:0000259" key="5">
    <source>
        <dbReference type="SMART" id="SM00906"/>
    </source>
</evidence>
<evidence type="ECO:0000259" key="4">
    <source>
        <dbReference type="SMART" id="SM00066"/>
    </source>
</evidence>
<feature type="compositionally biased region" description="Polar residues" evidence="3">
    <location>
        <begin position="1"/>
        <end position="15"/>
    </location>
</feature>
<dbReference type="eggNOG" id="ENOG502QSY2">
    <property type="taxonomic scope" value="Eukaryota"/>
</dbReference>
<evidence type="ECO:0000313" key="7">
    <source>
        <dbReference type="Proteomes" id="UP000030671"/>
    </source>
</evidence>
<dbReference type="CDD" id="cd12148">
    <property type="entry name" value="fungal_TF_MHR"/>
    <property type="match status" value="1"/>
</dbReference>
<dbReference type="CDD" id="cd00067">
    <property type="entry name" value="GAL4"/>
    <property type="match status" value="1"/>
</dbReference>
<dbReference type="KEGG" id="hir:HETIRDRAFT_480377"/>